<organism evidence="1 2">
    <name type="scientific">Araneus ventricosus</name>
    <name type="common">Orbweaver spider</name>
    <name type="synonym">Epeira ventricosa</name>
    <dbReference type="NCBI Taxonomy" id="182803"/>
    <lineage>
        <taxon>Eukaryota</taxon>
        <taxon>Metazoa</taxon>
        <taxon>Ecdysozoa</taxon>
        <taxon>Arthropoda</taxon>
        <taxon>Chelicerata</taxon>
        <taxon>Arachnida</taxon>
        <taxon>Araneae</taxon>
        <taxon>Araneomorphae</taxon>
        <taxon>Entelegynae</taxon>
        <taxon>Araneoidea</taxon>
        <taxon>Araneidae</taxon>
        <taxon>Araneus</taxon>
    </lineage>
</organism>
<sequence length="98" mass="10630">MFLSVKIWSHSSCQRLVTSLSITFHEASVTSWQGLGFETRFHDKFAGCTGLVRVISVAGGTSSLWYGAVGFQTRFDERFACCTGLIRVISVSGGTSSL</sequence>
<protein>
    <submittedName>
        <fullName evidence="1">Uncharacterized protein</fullName>
    </submittedName>
</protein>
<name>A0A4Y2PE76_ARAVE</name>
<dbReference type="EMBL" id="BGPR01010936">
    <property type="protein sequence ID" value="GBN48800.1"/>
    <property type="molecule type" value="Genomic_DNA"/>
</dbReference>
<dbReference type="AlphaFoldDB" id="A0A4Y2PE76"/>
<evidence type="ECO:0000313" key="1">
    <source>
        <dbReference type="EMBL" id="GBN48800.1"/>
    </source>
</evidence>
<gene>
    <name evidence="1" type="ORF">AVEN_225725_1</name>
</gene>
<comment type="caution">
    <text evidence="1">The sequence shown here is derived from an EMBL/GenBank/DDBJ whole genome shotgun (WGS) entry which is preliminary data.</text>
</comment>
<evidence type="ECO:0000313" key="2">
    <source>
        <dbReference type="Proteomes" id="UP000499080"/>
    </source>
</evidence>
<dbReference type="Proteomes" id="UP000499080">
    <property type="component" value="Unassembled WGS sequence"/>
</dbReference>
<reference evidence="1 2" key="1">
    <citation type="journal article" date="2019" name="Sci. Rep.">
        <title>Orb-weaving spider Araneus ventricosus genome elucidates the spidroin gene catalogue.</title>
        <authorList>
            <person name="Kono N."/>
            <person name="Nakamura H."/>
            <person name="Ohtoshi R."/>
            <person name="Moran D.A.P."/>
            <person name="Shinohara A."/>
            <person name="Yoshida Y."/>
            <person name="Fujiwara M."/>
            <person name="Mori M."/>
            <person name="Tomita M."/>
            <person name="Arakawa K."/>
        </authorList>
    </citation>
    <scope>NUCLEOTIDE SEQUENCE [LARGE SCALE GENOMIC DNA]</scope>
</reference>
<keyword evidence="2" id="KW-1185">Reference proteome</keyword>
<proteinExistence type="predicted"/>
<accession>A0A4Y2PE76</accession>